<evidence type="ECO:0000256" key="1">
    <source>
        <dbReference type="SAM" id="MobiDB-lite"/>
    </source>
</evidence>
<feature type="region of interest" description="Disordered" evidence="1">
    <location>
        <begin position="31"/>
        <end position="57"/>
    </location>
</feature>
<keyword evidence="3" id="KW-1185">Reference proteome</keyword>
<gene>
    <name evidence="2" type="ORF">ACFFIX_00470</name>
</gene>
<comment type="caution">
    <text evidence="2">The sequence shown here is derived from an EMBL/GenBank/DDBJ whole genome shotgun (WGS) entry which is preliminary data.</text>
</comment>
<name>A0ABV6G970_9BACI</name>
<dbReference type="RefSeq" id="WP_378929332.1">
    <property type="nucleotide sequence ID" value="NZ_JBHLVO010000001.1"/>
</dbReference>
<reference evidence="2 3" key="1">
    <citation type="submission" date="2024-09" db="EMBL/GenBank/DDBJ databases">
        <authorList>
            <person name="Sun Q."/>
            <person name="Mori K."/>
        </authorList>
    </citation>
    <scope>NUCLEOTIDE SEQUENCE [LARGE SCALE GENOMIC DNA]</scope>
    <source>
        <strain evidence="2 3">CCM 7228</strain>
    </source>
</reference>
<organism evidence="2 3">
    <name type="scientific">Metabacillus herbersteinensis</name>
    <dbReference type="NCBI Taxonomy" id="283816"/>
    <lineage>
        <taxon>Bacteria</taxon>
        <taxon>Bacillati</taxon>
        <taxon>Bacillota</taxon>
        <taxon>Bacilli</taxon>
        <taxon>Bacillales</taxon>
        <taxon>Bacillaceae</taxon>
        <taxon>Metabacillus</taxon>
    </lineage>
</organism>
<proteinExistence type="predicted"/>
<dbReference type="EMBL" id="JBHLVO010000001">
    <property type="protein sequence ID" value="MFC0269931.1"/>
    <property type="molecule type" value="Genomic_DNA"/>
</dbReference>
<protein>
    <submittedName>
        <fullName evidence="2">Uncharacterized protein</fullName>
    </submittedName>
</protein>
<accession>A0ABV6G970</accession>
<evidence type="ECO:0000313" key="2">
    <source>
        <dbReference type="EMBL" id="MFC0269931.1"/>
    </source>
</evidence>
<sequence>MKLYVEENYARPMVLSHQPIRFETAQSCNPGKGIIPPNNHQTNNGKSPGCGKATGQG</sequence>
<dbReference type="Proteomes" id="UP001589854">
    <property type="component" value="Unassembled WGS sequence"/>
</dbReference>
<evidence type="ECO:0000313" key="3">
    <source>
        <dbReference type="Proteomes" id="UP001589854"/>
    </source>
</evidence>